<proteinExistence type="predicted"/>
<comment type="similarity">
    <text evidence="1">To bacterial alkanal monooxygenase alpha and beta chains.</text>
</comment>
<reference evidence="3 4" key="1">
    <citation type="submission" date="2017-09" db="EMBL/GenBank/DDBJ databases">
        <authorList>
            <person name="Lee N."/>
            <person name="Cho B.-K."/>
        </authorList>
    </citation>
    <scope>NUCLEOTIDE SEQUENCE [LARGE SCALE GENOMIC DNA]</scope>
    <source>
        <strain evidence="3 4">ATCC 19740</strain>
    </source>
</reference>
<dbReference type="EMBL" id="CP023693">
    <property type="protein sequence ID" value="QEV31693.1"/>
    <property type="molecule type" value="Genomic_DNA"/>
</dbReference>
<dbReference type="PANTHER" id="PTHR30137">
    <property type="entry name" value="LUCIFERASE-LIKE MONOOXYGENASE"/>
    <property type="match status" value="1"/>
</dbReference>
<dbReference type="RefSeq" id="WP_062758155.1">
    <property type="nucleotide sequence ID" value="NZ_CP023693.1"/>
</dbReference>
<evidence type="ECO:0000259" key="2">
    <source>
        <dbReference type="Pfam" id="PF00296"/>
    </source>
</evidence>
<dbReference type="Proteomes" id="UP000326029">
    <property type="component" value="Chromosome"/>
</dbReference>
<dbReference type="InterPro" id="IPR050766">
    <property type="entry name" value="Bact_Lucif_Oxidored"/>
</dbReference>
<feature type="domain" description="Luciferase-like" evidence="2">
    <location>
        <begin position="18"/>
        <end position="309"/>
    </location>
</feature>
<evidence type="ECO:0000313" key="3">
    <source>
        <dbReference type="EMBL" id="QEV31693.1"/>
    </source>
</evidence>
<accession>A0ABX6B8P8</accession>
<dbReference type="Pfam" id="PF00296">
    <property type="entry name" value="Bac_luciferase"/>
    <property type="match status" value="1"/>
</dbReference>
<protein>
    <submittedName>
        <fullName evidence="3">LLM class flavin-dependent oxidoreductase</fullName>
    </submittedName>
</protein>
<dbReference type="InterPro" id="IPR011251">
    <property type="entry name" value="Luciferase-like_dom"/>
</dbReference>
<dbReference type="InterPro" id="IPR019949">
    <property type="entry name" value="CmoO-like"/>
</dbReference>
<dbReference type="NCBIfam" id="TIGR03558">
    <property type="entry name" value="oxido_grp_1"/>
    <property type="match status" value="1"/>
</dbReference>
<dbReference type="SUPFAM" id="SSF51679">
    <property type="entry name" value="Bacterial luciferase-like"/>
    <property type="match status" value="1"/>
</dbReference>
<name>A0ABX6B8P8_9ACTN</name>
<keyword evidence="4" id="KW-1185">Reference proteome</keyword>
<organism evidence="3 4">
    <name type="scientific">Streptomyces cinereoruber</name>
    <dbReference type="NCBI Taxonomy" id="67260"/>
    <lineage>
        <taxon>Bacteria</taxon>
        <taxon>Bacillati</taxon>
        <taxon>Actinomycetota</taxon>
        <taxon>Actinomycetes</taxon>
        <taxon>Kitasatosporales</taxon>
        <taxon>Streptomycetaceae</taxon>
        <taxon>Streptomyces</taxon>
    </lineage>
</organism>
<dbReference type="InterPro" id="IPR036661">
    <property type="entry name" value="Luciferase-like_sf"/>
</dbReference>
<evidence type="ECO:0000313" key="4">
    <source>
        <dbReference type="Proteomes" id="UP000326029"/>
    </source>
</evidence>
<sequence length="356" mass="37683">MNDTVPFRLSVLDTVPVFNGVPAARALRELLELAPEVERLGYHRYWLAEHHNMPAFGTSTPPVLIGQLAGVTSTLRIGSGGVMLPNHVPYVVAEQFATLEAFHPGRIDLGVGRAPGGEPATARALRRTGDPAHEGAFGEQLAELIGYLSPSAPGDRPPVAVCPAVEHPVPVWLLGTSPSSASLAARLGLPYAYAHHLNPAGTEAATDRYRAEFRPSERLERPYVAVSAQVVVAESDEEAEYQAGPAKVAQVEGRINPLTLFRTPEEAAAYPLTGAQRRFLDEYAAPQIIGGVETAGRRLAGLRARTGADELLASVPVYGLRARVRTFRLLAEAVAQAASEGASAGEPSPVTSASSS</sequence>
<dbReference type="Gene3D" id="3.20.20.30">
    <property type="entry name" value="Luciferase-like domain"/>
    <property type="match status" value="1"/>
</dbReference>
<dbReference type="GeneID" id="95453237"/>
<evidence type="ECO:0000256" key="1">
    <source>
        <dbReference type="ARBA" id="ARBA00007789"/>
    </source>
</evidence>
<dbReference type="PANTHER" id="PTHR30137:SF6">
    <property type="entry name" value="LUCIFERASE-LIKE MONOOXYGENASE"/>
    <property type="match status" value="1"/>
</dbReference>
<gene>
    <name evidence="3" type="ORF">CP977_05570</name>
</gene>